<keyword evidence="5" id="KW-1185">Reference proteome</keyword>
<comment type="caution">
    <text evidence="4">The sequence shown here is derived from an EMBL/GenBank/DDBJ whole genome shotgun (WGS) entry which is preliminary data.</text>
</comment>
<dbReference type="InterPro" id="IPR006204">
    <property type="entry name" value="GHMP_kinase_N_dom"/>
</dbReference>
<gene>
    <name evidence="4" type="ORF">HNQ01_000875</name>
</gene>
<organism evidence="4 5">
    <name type="scientific">Sphaerotilus uruguayifluvii</name>
    <dbReference type="NCBI Taxonomy" id="2735897"/>
    <lineage>
        <taxon>Bacteria</taxon>
        <taxon>Pseudomonadati</taxon>
        <taxon>Pseudomonadota</taxon>
        <taxon>Betaproteobacteria</taxon>
        <taxon>Burkholderiales</taxon>
        <taxon>Sphaerotilaceae</taxon>
        <taxon>Sphaerotilus</taxon>
    </lineage>
</organism>
<name>A0ABX2FZF8_9BURK</name>
<evidence type="ECO:0000313" key="5">
    <source>
        <dbReference type="Proteomes" id="UP001516061"/>
    </source>
</evidence>
<proteinExistence type="predicted"/>
<evidence type="ECO:0000256" key="2">
    <source>
        <dbReference type="ARBA" id="ARBA00022777"/>
    </source>
</evidence>
<evidence type="ECO:0000313" key="4">
    <source>
        <dbReference type="EMBL" id="NRT55165.1"/>
    </source>
</evidence>
<protein>
    <submittedName>
        <fullName evidence="4">Beta-RFAP synthase</fullName>
    </submittedName>
</protein>
<keyword evidence="2" id="KW-0418">Kinase</keyword>
<dbReference type="InterPro" id="IPR020568">
    <property type="entry name" value="Ribosomal_Su5_D2-typ_SF"/>
</dbReference>
<dbReference type="Gene3D" id="3.30.230.10">
    <property type="match status" value="1"/>
</dbReference>
<dbReference type="Proteomes" id="UP001516061">
    <property type="component" value="Unassembled WGS sequence"/>
</dbReference>
<dbReference type="RefSeq" id="WP_286180462.1">
    <property type="nucleotide sequence ID" value="NZ_JABSNM010000003.1"/>
</dbReference>
<sequence length="391" mass="40142">MNAIPGFLQGDDGEGPVEAAPRQVHVEAPARLHLGFLDPAGSLGRPFGSLGLTIDAPCTRLTLAAAADGVTRVEAAPGVPPEEAERAAAHLALLERRTGRSAALRLRLHEVLPPHAGFGSGTQLALAVGRAFLRWHRLDLPSAQLAQWLGRGLRSGIGIAGFDQGGLLLDGGPLPDGRPAPLLARLALPPAWRVLLVTEPGGRGLSGAAERAALAGLPPLPREAAACICHETLMRILPGAGGAGFSSFAAGVSAVQTVLGEHFAPAQDGEPFARPAIGRLMRWLAEAAAQPAPGLGPGQTGAGIGQSSWGPTAFALLPSAERARTLAEAARRAGLLAPGLQFQIVAPGAHGARVAVLERGLPAWPMSSNPPVQVPRWNIPTSSTCSPPARR</sequence>
<keyword evidence="1" id="KW-0808">Transferase</keyword>
<dbReference type="Pfam" id="PF00288">
    <property type="entry name" value="GHMP_kinases_N"/>
    <property type="match status" value="1"/>
</dbReference>
<dbReference type="InterPro" id="IPR014721">
    <property type="entry name" value="Ribsml_uS5_D2-typ_fold_subgr"/>
</dbReference>
<evidence type="ECO:0000259" key="3">
    <source>
        <dbReference type="Pfam" id="PF00288"/>
    </source>
</evidence>
<feature type="domain" description="GHMP kinase N-terminal" evidence="3">
    <location>
        <begin position="92"/>
        <end position="156"/>
    </location>
</feature>
<reference evidence="4 5" key="1">
    <citation type="submission" date="2020-05" db="EMBL/GenBank/DDBJ databases">
        <title>Genomic Encyclopedia of Type Strains, Phase IV (KMG-V): Genome sequencing to study the core and pangenomes of soil and plant-associated prokaryotes.</title>
        <authorList>
            <person name="Whitman W."/>
        </authorList>
    </citation>
    <scope>NUCLEOTIDE SEQUENCE [LARGE SCALE GENOMIC DNA]</scope>
    <source>
        <strain evidence="4 5">C29</strain>
    </source>
</reference>
<evidence type="ECO:0000256" key="1">
    <source>
        <dbReference type="ARBA" id="ARBA00022679"/>
    </source>
</evidence>
<dbReference type="PANTHER" id="PTHR20861:SF6">
    <property type="entry name" value="BETA-RIBOFURANOSYLPHENOL 5'-PHOSPHATE SYNTHASE"/>
    <property type="match status" value="1"/>
</dbReference>
<accession>A0ABX2FZF8</accession>
<dbReference type="SUPFAM" id="SSF54211">
    <property type="entry name" value="Ribosomal protein S5 domain 2-like"/>
    <property type="match status" value="1"/>
</dbReference>
<dbReference type="EMBL" id="JABSNM010000003">
    <property type="protein sequence ID" value="NRT55165.1"/>
    <property type="molecule type" value="Genomic_DNA"/>
</dbReference>
<dbReference type="PANTHER" id="PTHR20861">
    <property type="entry name" value="HOMOSERINE/4-DIPHOSPHOCYTIDYL-2-C-METHYL-D-ERYTHRITOL KINASE"/>
    <property type="match status" value="1"/>
</dbReference>